<dbReference type="SMART" id="SM00254">
    <property type="entry name" value="ShKT"/>
    <property type="match status" value="2"/>
</dbReference>
<dbReference type="InterPro" id="IPR003582">
    <property type="entry name" value="ShKT_dom"/>
</dbReference>
<dbReference type="PROSITE" id="PS00498">
    <property type="entry name" value="TYROSINASE_2"/>
    <property type="match status" value="1"/>
</dbReference>
<sequence>MTWLRHLLLLLLPSAVYAQADCDTAPTEAMRTVCHQLNNWDDSARAQPSAAPPPMGVAAPGIAGQASVMMELPAATITDPAACNDIPCICGIVGGTMNGRSCRLPSGAMYGKGVRKEYRMMTDGERNRFHAAMWTLKNNGDYDRLAHIHADVNQAPSAHSGPAFLAWHREFIKRFEIALRLVDPSLSLPYWDTTLEGALADVKYSCLWSTELMGDTMNGPVDTGAFRGWTNIDGGTIVRNLGQDSQRVLNTNDRNQALAKRTIEGIMAYTSPRQGCPFPLQWDCMEFAHGFSHVYVGGEMLTQHTAAFDPIFFLYHSYIDSLWEIWRTQRQSRSARETAYPVDNDACSSEAHFRNSIMSPFAPLQNIDGCSNVYTDNLYTYDRRKPSCILGENCGSRFLFCDRSNGAPHCAPKIRLDQPCDAYDQGEDMCYNSVCIDGVCSIDPNSNPPQTTQPPIITVPTQAPLTESCFNEHECCEPWQARGECWQNPSYMRLWCQASCNICTPRGYDLNSECSDRHPSCRGWAAGGECTNNSLWMRENCRRSCNRCGRTRQQTCFPANRRVTMAPVSFRRRWNLRTQKKRLPFDRQHSAARAKPQAHSSRSSSKKVVHTKPVPPVKGPIETGTYPERPPMNRTMNGANAPTPALKTVCLQLNNWDAVSRSQPAPAPALAVAAPGIGGQAAVMAILPATITDPAECNDIPCICNLVGGK</sequence>
<organism evidence="4 5">
    <name type="scientific">Pristionchus pacificus</name>
    <name type="common">Parasitic nematode worm</name>
    <dbReference type="NCBI Taxonomy" id="54126"/>
    <lineage>
        <taxon>Eukaryota</taxon>
        <taxon>Metazoa</taxon>
        <taxon>Ecdysozoa</taxon>
        <taxon>Nematoda</taxon>
        <taxon>Chromadorea</taxon>
        <taxon>Rhabditida</taxon>
        <taxon>Rhabditina</taxon>
        <taxon>Diplogasteromorpha</taxon>
        <taxon>Diplogasteroidea</taxon>
        <taxon>Neodiplogasteridae</taxon>
        <taxon>Pristionchus</taxon>
    </lineage>
</organism>
<feature type="disulfide bond" evidence="1">
    <location>
        <begin position="469"/>
        <end position="503"/>
    </location>
</feature>
<dbReference type="Pfam" id="PF00264">
    <property type="entry name" value="Tyrosinase"/>
    <property type="match status" value="1"/>
</dbReference>
<keyword evidence="3" id="KW-0732">Signal</keyword>
<dbReference type="OrthoDB" id="6132182at2759"/>
<feature type="region of interest" description="Disordered" evidence="2">
    <location>
        <begin position="579"/>
        <end position="629"/>
    </location>
</feature>
<evidence type="ECO:0000256" key="1">
    <source>
        <dbReference type="PROSITE-ProRule" id="PRU01005"/>
    </source>
</evidence>
<accession>A0A2A6C452</accession>
<gene>
    <name evidence="4" type="primary">WBGene00278986</name>
</gene>
<dbReference type="AlphaFoldDB" id="A0A2A6C452"/>
<evidence type="ECO:0000256" key="3">
    <source>
        <dbReference type="SAM" id="SignalP"/>
    </source>
</evidence>
<dbReference type="PROSITE" id="PS51670">
    <property type="entry name" value="SHKT"/>
    <property type="match status" value="2"/>
</dbReference>
<keyword evidence="1" id="KW-1015">Disulfide bond</keyword>
<dbReference type="Gene3D" id="1.10.10.1940">
    <property type="match status" value="1"/>
</dbReference>
<dbReference type="Proteomes" id="UP000005239">
    <property type="component" value="Unassembled WGS sequence"/>
</dbReference>
<dbReference type="PANTHER" id="PTHR11474">
    <property type="entry name" value="TYROSINASE FAMILY MEMBER"/>
    <property type="match status" value="1"/>
</dbReference>
<feature type="signal peptide" evidence="3">
    <location>
        <begin position="1"/>
        <end position="18"/>
    </location>
</feature>
<keyword evidence="5" id="KW-1185">Reference proteome</keyword>
<reference evidence="4" key="2">
    <citation type="submission" date="2022-06" db="UniProtKB">
        <authorList>
            <consortium name="EnsemblMetazoa"/>
        </authorList>
    </citation>
    <scope>IDENTIFICATION</scope>
    <source>
        <strain evidence="4">PS312</strain>
    </source>
</reference>
<dbReference type="InterPro" id="IPR008922">
    <property type="entry name" value="Di-copper_centre_dom_sf"/>
</dbReference>
<dbReference type="Pfam" id="PF01549">
    <property type="entry name" value="ShK"/>
    <property type="match status" value="2"/>
</dbReference>
<name>A0A2A6C452_PRIPA</name>
<dbReference type="InterPro" id="IPR002227">
    <property type="entry name" value="Tyrosinase_Cu-bd"/>
</dbReference>
<accession>A0A8R1YVT9</accession>
<comment type="caution">
    <text evidence="1">Lacks conserved residue(s) required for the propagation of feature annotation.</text>
</comment>
<evidence type="ECO:0000313" key="5">
    <source>
        <dbReference type="Proteomes" id="UP000005239"/>
    </source>
</evidence>
<reference evidence="5" key="1">
    <citation type="journal article" date="2008" name="Nat. Genet.">
        <title>The Pristionchus pacificus genome provides a unique perspective on nematode lifestyle and parasitism.</title>
        <authorList>
            <person name="Dieterich C."/>
            <person name="Clifton S.W."/>
            <person name="Schuster L.N."/>
            <person name="Chinwalla A."/>
            <person name="Delehaunty K."/>
            <person name="Dinkelacker I."/>
            <person name="Fulton L."/>
            <person name="Fulton R."/>
            <person name="Godfrey J."/>
            <person name="Minx P."/>
            <person name="Mitreva M."/>
            <person name="Roeseler W."/>
            <person name="Tian H."/>
            <person name="Witte H."/>
            <person name="Yang S.P."/>
            <person name="Wilson R.K."/>
            <person name="Sommer R.J."/>
        </authorList>
    </citation>
    <scope>NUCLEOTIDE SEQUENCE [LARGE SCALE GENOMIC DNA]</scope>
    <source>
        <strain evidence="5">PS312</strain>
    </source>
</reference>
<proteinExistence type="predicted"/>
<dbReference type="PRINTS" id="PR00092">
    <property type="entry name" value="TYROSINASE"/>
</dbReference>
<dbReference type="PANTHER" id="PTHR11474:SF21">
    <property type="entry name" value="SHKT DOMAIN-CONTAINING PROTEIN"/>
    <property type="match status" value="1"/>
</dbReference>
<dbReference type="InterPro" id="IPR050316">
    <property type="entry name" value="Tyrosinase/Hemocyanin"/>
</dbReference>
<dbReference type="EnsemblMetazoa" id="PPA40617.1">
    <property type="protein sequence ID" value="PPA40617.1"/>
    <property type="gene ID" value="WBGene00278986"/>
</dbReference>
<evidence type="ECO:0000313" key="4">
    <source>
        <dbReference type="EnsemblMetazoa" id="PPA40617.1"/>
    </source>
</evidence>
<dbReference type="GO" id="GO:0004503">
    <property type="term" value="F:tyrosinase activity"/>
    <property type="evidence" value="ECO:0000318"/>
    <property type="project" value="GO_Central"/>
</dbReference>
<feature type="disulfide bond" evidence="1">
    <location>
        <begin position="514"/>
        <end position="548"/>
    </location>
</feature>
<feature type="chain" id="PRO_5043803220" evidence="3">
    <location>
        <begin position="19"/>
        <end position="710"/>
    </location>
</feature>
<dbReference type="Gene3D" id="1.10.1280.10">
    <property type="entry name" value="Di-copper center containing domain from catechol oxidase"/>
    <property type="match status" value="1"/>
</dbReference>
<evidence type="ECO:0000256" key="2">
    <source>
        <dbReference type="SAM" id="MobiDB-lite"/>
    </source>
</evidence>
<dbReference type="SUPFAM" id="SSF48056">
    <property type="entry name" value="Di-copper centre-containing domain"/>
    <property type="match status" value="1"/>
</dbReference>
<protein>
    <submittedName>
        <fullName evidence="4">ShK domain-containing protein</fullName>
    </submittedName>
</protein>